<feature type="region of interest" description="Disordered" evidence="3">
    <location>
        <begin position="331"/>
        <end position="354"/>
    </location>
</feature>
<dbReference type="InterPro" id="IPR013320">
    <property type="entry name" value="ConA-like_dom_sf"/>
</dbReference>
<proteinExistence type="predicted"/>
<feature type="compositionally biased region" description="Basic and acidic residues" evidence="3">
    <location>
        <begin position="261"/>
        <end position="272"/>
    </location>
</feature>
<reference evidence="4 5" key="1">
    <citation type="submission" date="2018-03" db="EMBL/GenBank/DDBJ databases">
        <title>Genomic Encyclopedia of Archaeal and Bacterial Type Strains, Phase II (KMG-II): from individual species to whole genera.</title>
        <authorList>
            <person name="Goeker M."/>
        </authorList>
    </citation>
    <scope>NUCLEOTIDE SEQUENCE [LARGE SCALE GENOMIC DNA]</scope>
    <source>
        <strain evidence="4 5">DSM 29328</strain>
    </source>
</reference>
<gene>
    <name evidence="4" type="ORF">CLV78_102548</name>
</gene>
<feature type="region of interest" description="Disordered" evidence="3">
    <location>
        <begin position="518"/>
        <end position="546"/>
    </location>
</feature>
<dbReference type="PANTHER" id="PTHR38340:SF1">
    <property type="entry name" value="S-LAYER PROTEIN"/>
    <property type="match status" value="1"/>
</dbReference>
<organism evidence="4 5">
    <name type="scientific">Aliiruegeria haliotis</name>
    <dbReference type="NCBI Taxonomy" id="1280846"/>
    <lineage>
        <taxon>Bacteria</taxon>
        <taxon>Pseudomonadati</taxon>
        <taxon>Pseudomonadota</taxon>
        <taxon>Alphaproteobacteria</taxon>
        <taxon>Rhodobacterales</taxon>
        <taxon>Roseobacteraceae</taxon>
        <taxon>Aliiruegeria</taxon>
    </lineage>
</organism>
<dbReference type="PROSITE" id="PS00330">
    <property type="entry name" value="HEMOLYSIN_CALCIUM"/>
    <property type="match status" value="5"/>
</dbReference>
<dbReference type="RefSeq" id="WP_158263486.1">
    <property type="nucleotide sequence ID" value="NZ_PVTD01000002.1"/>
</dbReference>
<dbReference type="Gene3D" id="2.150.10.10">
    <property type="entry name" value="Serralysin-like metalloprotease, C-terminal"/>
    <property type="match status" value="4"/>
</dbReference>
<dbReference type="Gene3D" id="2.60.120.200">
    <property type="match status" value="3"/>
</dbReference>
<dbReference type="SUPFAM" id="SSF49899">
    <property type="entry name" value="Concanavalin A-like lectins/glucanases"/>
    <property type="match status" value="3"/>
</dbReference>
<evidence type="ECO:0000256" key="2">
    <source>
        <dbReference type="ARBA" id="ARBA00022525"/>
    </source>
</evidence>
<feature type="compositionally biased region" description="Basic and acidic residues" evidence="3">
    <location>
        <begin position="791"/>
        <end position="806"/>
    </location>
</feature>
<comment type="subcellular location">
    <subcellularLocation>
        <location evidence="1">Secreted</location>
    </subcellularLocation>
</comment>
<feature type="region of interest" description="Disordered" evidence="3">
    <location>
        <begin position="1373"/>
        <end position="1394"/>
    </location>
</feature>
<accession>A0A2T0RW39</accession>
<dbReference type="Proteomes" id="UP000239480">
    <property type="component" value="Unassembled WGS sequence"/>
</dbReference>
<dbReference type="InterPro" id="IPR050557">
    <property type="entry name" value="RTX_toxin/Mannuronan_C5-epim"/>
</dbReference>
<name>A0A2T0RW39_9RHOB</name>
<feature type="compositionally biased region" description="Basic and acidic residues" evidence="3">
    <location>
        <begin position="331"/>
        <end position="348"/>
    </location>
</feature>
<dbReference type="PRINTS" id="PR00313">
    <property type="entry name" value="CABNDNGRPT"/>
</dbReference>
<feature type="region of interest" description="Disordered" evidence="3">
    <location>
        <begin position="248"/>
        <end position="289"/>
    </location>
</feature>
<protein>
    <submittedName>
        <fullName evidence="4">Hemolysin type calcium-binding protein</fullName>
    </submittedName>
</protein>
<dbReference type="SUPFAM" id="SSF51120">
    <property type="entry name" value="beta-Roll"/>
    <property type="match status" value="4"/>
</dbReference>
<dbReference type="Pfam" id="PF00353">
    <property type="entry name" value="HemolysinCabind"/>
    <property type="match status" value="8"/>
</dbReference>
<dbReference type="EMBL" id="PVTD01000002">
    <property type="protein sequence ID" value="PRY25370.1"/>
    <property type="molecule type" value="Genomic_DNA"/>
</dbReference>
<dbReference type="GO" id="GO:0005576">
    <property type="term" value="C:extracellular region"/>
    <property type="evidence" value="ECO:0007669"/>
    <property type="project" value="UniProtKB-SubCell"/>
</dbReference>
<evidence type="ECO:0000313" key="4">
    <source>
        <dbReference type="EMBL" id="PRY25370.1"/>
    </source>
</evidence>
<dbReference type="PANTHER" id="PTHR38340">
    <property type="entry name" value="S-LAYER PROTEIN"/>
    <property type="match status" value="1"/>
</dbReference>
<dbReference type="InterPro" id="IPR011049">
    <property type="entry name" value="Serralysin-like_metalloprot_C"/>
</dbReference>
<dbReference type="Pfam" id="PF13385">
    <property type="entry name" value="Laminin_G_3"/>
    <property type="match status" value="3"/>
</dbReference>
<evidence type="ECO:0000313" key="5">
    <source>
        <dbReference type="Proteomes" id="UP000239480"/>
    </source>
</evidence>
<keyword evidence="5" id="KW-1185">Reference proteome</keyword>
<feature type="region of interest" description="Disordered" evidence="3">
    <location>
        <begin position="785"/>
        <end position="817"/>
    </location>
</feature>
<evidence type="ECO:0000256" key="1">
    <source>
        <dbReference type="ARBA" id="ARBA00004613"/>
    </source>
</evidence>
<dbReference type="GO" id="GO:0005509">
    <property type="term" value="F:calcium ion binding"/>
    <property type="evidence" value="ECO:0007669"/>
    <property type="project" value="InterPro"/>
</dbReference>
<evidence type="ECO:0000256" key="3">
    <source>
        <dbReference type="SAM" id="MobiDB-lite"/>
    </source>
</evidence>
<dbReference type="InterPro" id="IPR018511">
    <property type="entry name" value="Hemolysin-typ_Ca-bd_CS"/>
</dbReference>
<comment type="caution">
    <text evidence="4">The sequence shown here is derived from an EMBL/GenBank/DDBJ whole genome shotgun (WGS) entry which is preliminary data.</text>
</comment>
<dbReference type="InterPro" id="IPR001343">
    <property type="entry name" value="Hemolysn_Ca-bd"/>
</dbReference>
<sequence length="1489" mass="159013">MAARANTTTLPSGSTPVFSRMADRRYSGESGDHIQVGHSSKLALGKGTISLSFSADRLYGSAALVSKDLDGNGKGQFSVWIKDGTLVAYFEDGKEAEYLKVPDLVLAEDKTYQLAISFGGRGLEIWVNGQLAATEPTWKHGLDGNGQPLLIGATRAWRDKKQDAPHSHFDGDIGNVQIFNKQLGQGDMQALAADVSAAAGRKAAIANAMADLMPGLDQLHHGSDTLKDIAAKFGISEHGHLMRPVTMKAGGGGNNTLSGTGKDDTIDGRGGNDRINGQGGDDLLQGSAGNDRLYGGAGRDILDGGHGEDILQGGAGRDLLIARSDAREPKVAFDPNRDEGDPYRELTKGKLYPNQPVPGDDVLTGGAGADIFYFQTLINAKKRYIEKHTGDDGMVNWHGVAGENDKIHDHWVDHLGNDVVTDFSFAEGDRIIIEGHTTKLRSISYGDANKDGMMDHTLIRLYSDQGSNGGAHNDDRLGSITIYGDLLKPSDIETTAKPAYGIVKSSVDIAEAVKAPAAKDRGPIKAPADLAKAPDNPTSGKGPVLALPGKTRLSGEDGDYLDVGHSKALEIGRGTVALSFSLDKLAGTFALVSKDLRDRSKGEFTLYAKDGTLFAVMETNGEYEYLKVPDLMLKAQTTYHIGLTFGPRGLEIWLNGQLAASEPEFKTSLSTNDAPLVVGATRAWREKATDSAHDLLDGTVGHVKVYARQLSEADMAALAGEVAPKFAKAGLMARNMEDLMPGLTQLHHGSEELQAIAKGYGVNMHGHLTRDIMMKRGTQKADTLNGSVKADGIDGRGGNDRIDGKGGNDILQGGYGNDRVTGGGGRDILDGGHGEDILAGGGGNDLLIARADAREPKIANDPGRDEGDPYKELTKGKLYPGQPINGDDQLWGGNGADIFYFQTLINAKQRYIEKHTSDNGIINWHGVAGENDKLHDHWVDHLGNDVVMDYSRAEGDRIVIEGHTTKIASIRYSDANGDGVLDRSVIQLYSDQGSNGGAHNKDKLGSVTVYGDLVKRSDIETTAKPAYGIVKAATDIAEAMTPEAGAKDRGKIKAPFANLPKGKDLVLEKGIKPVLAVPTKQFFSDDVADAMIFQHSPKLALTQGTVAFRFKVGQELNWQGLFSKDAEDYGKGGHVSAIVEDDGDLVVRVQTKMESQWFSAPGAIKPGSAHDFAYSFGPKGVAFYLDGVKFAYDPNLKVNWSSNPEALIVGGIGWRNKSGSSDDVIGRFDGMIDDFAVYGRQVDSQTLYGDAARKNYVYIDGKAASFDFAEKKSGALLISKGNKTKNVDAGTKQVVFDDMTVDPDNVRIGTGRADEIEGSNASDIVMAGNGDDRVNGHGHDDVLFGGNGDDALYGSGGQDQLFGQNGDDYIDGGDHDDILKGGSGNDQLKGGNGNDRFFGGTGDDFIFGQSWGDAGTARNDRAVFSGNFADYRFETETMGNSSRGKDMKVLVVTDRANGGRDGIYEGRDKLVDIDVLVFADRSVDFMDLI</sequence>
<keyword evidence="2" id="KW-0964">Secreted</keyword>
<dbReference type="OrthoDB" id="9342475at2"/>